<keyword evidence="13" id="KW-1185">Reference proteome</keyword>
<dbReference type="CDD" id="cd03254">
    <property type="entry name" value="ABCC_Glucan_exporter_like"/>
    <property type="match status" value="1"/>
</dbReference>
<dbReference type="Gene3D" id="3.40.50.300">
    <property type="entry name" value="P-loop containing nucleotide triphosphate hydrolases"/>
    <property type="match status" value="1"/>
</dbReference>
<evidence type="ECO:0000313" key="12">
    <source>
        <dbReference type="EMBL" id="CCV63948.1"/>
    </source>
</evidence>
<dbReference type="FunFam" id="3.40.50.300:FF:000287">
    <property type="entry name" value="Multidrug ABC transporter ATP-binding protein"/>
    <property type="match status" value="1"/>
</dbReference>
<keyword evidence="5" id="KW-0547">Nucleotide-binding</keyword>
<dbReference type="GO" id="GO:0005524">
    <property type="term" value="F:ATP binding"/>
    <property type="evidence" value="ECO:0007669"/>
    <property type="project" value="UniProtKB-KW"/>
</dbReference>
<feature type="transmembrane region" description="Helical" evidence="9">
    <location>
        <begin position="162"/>
        <end position="180"/>
    </location>
</feature>
<keyword evidence="12" id="KW-0378">Hydrolase</keyword>
<dbReference type="Gene3D" id="1.20.1560.10">
    <property type="entry name" value="ABC transporter type 1, transmembrane domain"/>
    <property type="match status" value="1"/>
</dbReference>
<dbReference type="PROSITE" id="PS50893">
    <property type="entry name" value="ABC_TRANSPORTER_2"/>
    <property type="match status" value="1"/>
</dbReference>
<evidence type="ECO:0000256" key="5">
    <source>
        <dbReference type="ARBA" id="ARBA00022741"/>
    </source>
</evidence>
<organism evidence="12 13">
    <name type="scientific">Alteracholeplasma palmae (strain ATCC 49389 / J233)</name>
    <name type="common">Acholeplasma palmae</name>
    <dbReference type="NCBI Taxonomy" id="1318466"/>
    <lineage>
        <taxon>Bacteria</taxon>
        <taxon>Bacillati</taxon>
        <taxon>Mycoplasmatota</taxon>
        <taxon>Mollicutes</taxon>
        <taxon>Acholeplasmatales</taxon>
        <taxon>Acholeplasmataceae</taxon>
        <taxon>Acholeplasma</taxon>
    </lineage>
</organism>
<dbReference type="PANTHER" id="PTHR43394:SF1">
    <property type="entry name" value="ATP-BINDING CASSETTE SUB-FAMILY B MEMBER 10, MITOCHONDRIAL"/>
    <property type="match status" value="1"/>
</dbReference>
<reference evidence="12 13" key="1">
    <citation type="journal article" date="2013" name="J. Mol. Microbiol. Biotechnol.">
        <title>Analysis of the Complete Genomes of Acholeplasma brassicae , A. palmae and A. laidlawii and Their Comparison to the Obligate Parasites from ' Candidatus Phytoplasma'.</title>
        <authorList>
            <person name="Kube M."/>
            <person name="Siewert C."/>
            <person name="Migdoll A.M."/>
            <person name="Duduk B."/>
            <person name="Holz S."/>
            <person name="Rabus R."/>
            <person name="Seemuller E."/>
            <person name="Mitrovic J."/>
            <person name="Muller I."/>
            <person name="Buttner C."/>
            <person name="Reinhardt R."/>
        </authorList>
    </citation>
    <scope>NUCLEOTIDE SEQUENCE [LARGE SCALE GENOMIC DNA]</scope>
    <source>
        <strain evidence="12 13">J233</strain>
    </source>
</reference>
<feature type="transmembrane region" description="Helical" evidence="9">
    <location>
        <begin position="136"/>
        <end position="156"/>
    </location>
</feature>
<accession>U4KKA3</accession>
<dbReference type="OrthoDB" id="383768at2"/>
<evidence type="ECO:0000256" key="4">
    <source>
        <dbReference type="ARBA" id="ARBA00022692"/>
    </source>
</evidence>
<dbReference type="Proteomes" id="UP000032740">
    <property type="component" value="Chromosome"/>
</dbReference>
<dbReference type="InterPro" id="IPR003439">
    <property type="entry name" value="ABC_transporter-like_ATP-bd"/>
</dbReference>
<evidence type="ECO:0000256" key="8">
    <source>
        <dbReference type="ARBA" id="ARBA00023136"/>
    </source>
</evidence>
<keyword evidence="3" id="KW-0813">Transport</keyword>
<dbReference type="InterPro" id="IPR011527">
    <property type="entry name" value="ABC1_TM_dom"/>
</dbReference>
<dbReference type="InterPro" id="IPR003593">
    <property type="entry name" value="AAA+_ATPase"/>
</dbReference>
<dbReference type="EC" id="3.6.3.42" evidence="12"/>
<dbReference type="CDD" id="cd18547">
    <property type="entry name" value="ABC_6TM_Tm288_like"/>
    <property type="match status" value="1"/>
</dbReference>
<keyword evidence="4 9" id="KW-0812">Transmembrane</keyword>
<evidence type="ECO:0000256" key="7">
    <source>
        <dbReference type="ARBA" id="ARBA00022989"/>
    </source>
</evidence>
<keyword evidence="8 9" id="KW-0472">Membrane</keyword>
<dbReference type="HOGENOM" id="CLU_000604_84_4_14"/>
<evidence type="ECO:0000256" key="3">
    <source>
        <dbReference type="ARBA" id="ARBA00022448"/>
    </source>
</evidence>
<evidence type="ECO:0000256" key="9">
    <source>
        <dbReference type="SAM" id="Phobius"/>
    </source>
</evidence>
<dbReference type="InterPro" id="IPR027417">
    <property type="entry name" value="P-loop_NTPase"/>
</dbReference>
<name>U4KKA3_ALTPJ</name>
<dbReference type="EMBL" id="FO681347">
    <property type="protein sequence ID" value="CCV63948.1"/>
    <property type="molecule type" value="Genomic_DNA"/>
</dbReference>
<dbReference type="Pfam" id="PF00664">
    <property type="entry name" value="ABC_membrane"/>
    <property type="match status" value="1"/>
</dbReference>
<feature type="domain" description="ABC transmembrane type-1" evidence="11">
    <location>
        <begin position="16"/>
        <end position="304"/>
    </location>
</feature>
<evidence type="ECO:0000313" key="13">
    <source>
        <dbReference type="Proteomes" id="UP000032740"/>
    </source>
</evidence>
<keyword evidence="7 9" id="KW-1133">Transmembrane helix</keyword>
<dbReference type="PROSITE" id="PS50929">
    <property type="entry name" value="ABC_TM1F"/>
    <property type="match status" value="1"/>
</dbReference>
<dbReference type="InterPro" id="IPR036640">
    <property type="entry name" value="ABC1_TM_sf"/>
</dbReference>
<dbReference type="PROSITE" id="PS00211">
    <property type="entry name" value="ABC_TRANSPORTER_1"/>
    <property type="match status" value="1"/>
</dbReference>
<evidence type="ECO:0000256" key="2">
    <source>
        <dbReference type="ARBA" id="ARBA00005417"/>
    </source>
</evidence>
<dbReference type="SMART" id="SM00382">
    <property type="entry name" value="AAA"/>
    <property type="match status" value="1"/>
</dbReference>
<feature type="transmembrane region" description="Helical" evidence="9">
    <location>
        <begin position="240"/>
        <end position="261"/>
    </location>
</feature>
<evidence type="ECO:0000256" key="6">
    <source>
        <dbReference type="ARBA" id="ARBA00022840"/>
    </source>
</evidence>
<dbReference type="InterPro" id="IPR017871">
    <property type="entry name" value="ABC_transporter-like_CS"/>
</dbReference>
<gene>
    <name evidence="12" type="primary">ndvA</name>
    <name evidence="12" type="ORF">BN85403710</name>
</gene>
<protein>
    <submittedName>
        <fullName evidence="12">Cyclic beta-1,2-glucan ABC superfamily ATP binding cassette/membrane protein</fullName>
        <ecNumber evidence="12">3.6.3.42</ecNumber>
    </submittedName>
</protein>
<evidence type="ECO:0000256" key="1">
    <source>
        <dbReference type="ARBA" id="ARBA00004651"/>
    </source>
</evidence>
<dbReference type="SUPFAM" id="SSF52540">
    <property type="entry name" value="P-loop containing nucleoside triphosphate hydrolases"/>
    <property type="match status" value="1"/>
</dbReference>
<dbReference type="GO" id="GO:0016887">
    <property type="term" value="F:ATP hydrolysis activity"/>
    <property type="evidence" value="ECO:0007669"/>
    <property type="project" value="InterPro"/>
</dbReference>
<dbReference type="RefSeq" id="WP_026656674.1">
    <property type="nucleotide sequence ID" value="NC_022538.1"/>
</dbReference>
<sequence>MKRFFSYLKPFRLQIIISLILVIMVSFIVGISPYVEGLITTSISESIKNGKPIDYKYILLIIIILFAFYTLVGTSRFVFNFLLTKSIQSAVRNLRNDVQKKIHLLPVKYFDKTLLGNTMSRMTTDIESISNGIQQAFSSVVSAVALITFIVIMMFLMNWMLALIGVMIIPLALISSKVFLKRSQKIFISRYEAYGRFTGYVQEKYTGYKEITLYNQQENLIKEFAKTNENLSELVFKSNFLSGLLMPILNGLTYAIIVITVVVGANLAIQDVIAIGVLQAFIRYIWRLGGPISELTQMSVVLQSSSAAAKRVFDFLDEEEEKPDKKDAMYPEELNGLVEFKNVSFSYDPNKPILKNISFTAEPGQMIAIVGPTGSGKTTLINLLMRFYDVNEGSILLDGIDLRDMKKDDLREVFGMVLQDTWLFRGTLRDNIKYSREDATEEQMLNATKEANVDHFIKTQPQGYDMLINEEADNISQGEKQLLTIARAILANPNILILDEATSTVDTRIELMLQEAIKQLLKNKTSFVIAHRLSTIKNADKILVLKDGEIIESGTHKELMEQEGFYYTLYQSQFQEN</sequence>
<feature type="transmembrane region" description="Helical" evidence="9">
    <location>
        <begin position="55"/>
        <end position="79"/>
    </location>
</feature>
<keyword evidence="6" id="KW-0067">ATP-binding</keyword>
<dbReference type="Pfam" id="PF00005">
    <property type="entry name" value="ABC_tran"/>
    <property type="match status" value="1"/>
</dbReference>
<proteinExistence type="inferred from homology"/>
<comment type="similarity">
    <text evidence="2">Belongs to the ABC transporter superfamily.</text>
</comment>
<evidence type="ECO:0000259" key="10">
    <source>
        <dbReference type="PROSITE" id="PS50893"/>
    </source>
</evidence>
<dbReference type="InterPro" id="IPR039421">
    <property type="entry name" value="Type_1_exporter"/>
</dbReference>
<evidence type="ECO:0000259" key="11">
    <source>
        <dbReference type="PROSITE" id="PS50929"/>
    </source>
</evidence>
<dbReference type="STRING" id="1318466.BN85403710"/>
<comment type="subcellular location">
    <subcellularLocation>
        <location evidence="1">Cell membrane</location>
        <topology evidence="1">Multi-pass membrane protein</topology>
    </subcellularLocation>
</comment>
<dbReference type="GO" id="GO:0005886">
    <property type="term" value="C:plasma membrane"/>
    <property type="evidence" value="ECO:0007669"/>
    <property type="project" value="UniProtKB-SubCell"/>
</dbReference>
<feature type="transmembrane region" description="Helical" evidence="9">
    <location>
        <begin position="12"/>
        <end position="35"/>
    </location>
</feature>
<dbReference type="AlphaFoldDB" id="U4KKA3"/>
<dbReference type="PANTHER" id="PTHR43394">
    <property type="entry name" value="ATP-DEPENDENT PERMEASE MDL1, MITOCHONDRIAL"/>
    <property type="match status" value="1"/>
</dbReference>
<dbReference type="SUPFAM" id="SSF90123">
    <property type="entry name" value="ABC transporter transmembrane region"/>
    <property type="match status" value="1"/>
</dbReference>
<dbReference type="GO" id="GO:0015421">
    <property type="term" value="F:ABC-type oligopeptide transporter activity"/>
    <property type="evidence" value="ECO:0007669"/>
    <property type="project" value="TreeGrafter"/>
</dbReference>
<feature type="domain" description="ABC transporter" evidence="10">
    <location>
        <begin position="338"/>
        <end position="572"/>
    </location>
</feature>
<dbReference type="KEGG" id="apal:BN85403710"/>